<dbReference type="InterPro" id="IPR043182">
    <property type="entry name" value="PAIRED_DNA-bd_dom"/>
</dbReference>
<dbReference type="SMART" id="SM00389">
    <property type="entry name" value="HOX"/>
    <property type="match status" value="1"/>
</dbReference>
<dbReference type="InterPro" id="IPR001523">
    <property type="entry name" value="Paired_dom"/>
</dbReference>
<keyword evidence="11" id="KW-0805">Transcription regulation</keyword>
<proteinExistence type="inferred from homology"/>
<dbReference type="Proteomes" id="UP000605970">
    <property type="component" value="Unassembled WGS sequence"/>
</dbReference>
<sequence length="838" mass="94554">MQQHNLLNEHNNNQHNLSSLQLLQHHYHNQHIGLIKRKNNNNNIILNNQQQQHSPDSRVDSGHTGVNQLGGVFVNGRPLPDNIRQKIVDYAKEGMRPCDISRQLQVSNGCVSKILTRYYETGTIKPRAIGGSKPRVATREVCDKIKIYKELQPSIFAWEIRDRLRQDRICGEETLPSVSSINRVLRSIQSKKENSLTLQQQQQQNYSNINTGIGNFLDGTTNGGVTMTTAMANMQNDLLFRSKYWSCPFPYPQIAAAAQLNFPTNSNLEELTTVGQVAAANAFLISQTNNLKQEEQQQQTFKDPSTASTIDEDQKPPSDPSNQPSFGNCSNNGNNNDSKNNNSFDRLSKRKLQRNRTSFTQEQIESLEKEFLIGHYPDVYVRETLAHKIHLPEARVQVWFSNRRAKYRREEKLLKQGIQHQKIKNNNNCVSNDHLMVLSSTPNSMISTSSSGPSANNTTDISGHQQFEQKVDIKNIQNSPPQTSATAAASSILMAASLNGQSLNLNNISESTSNLHQLGNQESSTTNNRNNTDNNNNNSISTTIRPIVPTNIYSPFQQFSDQQRISGGFPQLSNNRQQTITNNNNNYIDPYLVPSTADLNNYNMFSTARYHPHPFNTTPVTTELSVQFSIHPSQPVPNWTSGASDLSNYWGLPNDNNLKGEFPPDLTVEKLWSAKNLYDSAYHPATGEKMFILGRMSAQMPCNMIITGGLLSFYKEFFDGLEVFDENNNSLGYSRNAAYRAVPQVVLSRVLMATPYMVLTPIIVNHLIKKRWFNTRPWISPIVQTIICGFILTFSTPLCCAIFPQQSPMNFSKLEPDLQKIIMKNDEPPSFVYYNKGL</sequence>
<dbReference type="GO" id="GO:0048513">
    <property type="term" value="P:animal organ development"/>
    <property type="evidence" value="ECO:0007669"/>
    <property type="project" value="UniProtKB-ARBA"/>
</dbReference>
<dbReference type="PROSITE" id="PS00034">
    <property type="entry name" value="PAIRED_1"/>
    <property type="match status" value="1"/>
</dbReference>
<evidence type="ECO:0000259" key="23">
    <source>
        <dbReference type="PROSITE" id="PS51057"/>
    </source>
</evidence>
<dbReference type="GO" id="GO:0005634">
    <property type="term" value="C:nucleus"/>
    <property type="evidence" value="ECO:0007669"/>
    <property type="project" value="UniProtKB-SubCell"/>
</dbReference>
<keyword evidence="25" id="KW-1185">Reference proteome</keyword>
<evidence type="ECO:0000259" key="22">
    <source>
        <dbReference type="PROSITE" id="PS50071"/>
    </source>
</evidence>
<dbReference type="GO" id="GO:0015075">
    <property type="term" value="F:monoatomic ion transmembrane transporter activity"/>
    <property type="evidence" value="ECO:0007669"/>
    <property type="project" value="InterPro"/>
</dbReference>
<comment type="caution">
    <text evidence="24">The sequence shown here is derived from an EMBL/GenBank/DDBJ whole genome shotgun (WGS) entry which is preliminary data.</text>
</comment>
<dbReference type="InterPro" id="IPR001356">
    <property type="entry name" value="HD"/>
</dbReference>
<evidence type="ECO:0000256" key="1">
    <source>
        <dbReference type="ARBA" id="ARBA00004123"/>
    </source>
</evidence>
<dbReference type="PROSITE" id="PS00027">
    <property type="entry name" value="HOMEOBOX_1"/>
    <property type="match status" value="1"/>
</dbReference>
<evidence type="ECO:0000256" key="17">
    <source>
        <dbReference type="ARBA" id="ARBA00023242"/>
    </source>
</evidence>
<dbReference type="AlphaFoldDB" id="A0A8T0A439"/>
<evidence type="ECO:0000256" key="7">
    <source>
        <dbReference type="ARBA" id="ARBA00022692"/>
    </source>
</evidence>
<feature type="DNA-binding region" description="Homeobox" evidence="18">
    <location>
        <begin position="352"/>
        <end position="411"/>
    </location>
</feature>
<dbReference type="CDD" id="cd00086">
    <property type="entry name" value="homeodomain"/>
    <property type="match status" value="1"/>
</dbReference>
<dbReference type="CDD" id="cd00131">
    <property type="entry name" value="PAX"/>
    <property type="match status" value="1"/>
</dbReference>
<evidence type="ECO:0000313" key="24">
    <source>
        <dbReference type="EMBL" id="KAF7640300.1"/>
    </source>
</evidence>
<dbReference type="PANTHER" id="PTHR45636:SF41">
    <property type="entry name" value="PAIRED BOX PROTEIN PAX-6-RELATED"/>
    <property type="match status" value="1"/>
</dbReference>
<dbReference type="GO" id="GO:0030182">
    <property type="term" value="P:neuron differentiation"/>
    <property type="evidence" value="ECO:0007669"/>
    <property type="project" value="UniProtKB-ARBA"/>
</dbReference>
<evidence type="ECO:0000256" key="3">
    <source>
        <dbReference type="ARBA" id="ARBA00005733"/>
    </source>
</evidence>
<dbReference type="GO" id="GO:0000981">
    <property type="term" value="F:DNA-binding transcription factor activity, RNA polymerase II-specific"/>
    <property type="evidence" value="ECO:0007669"/>
    <property type="project" value="InterPro"/>
</dbReference>
<keyword evidence="13" id="KW-0496">Mitochondrion</keyword>
<dbReference type="EMBL" id="JABEBT010000001">
    <property type="protein sequence ID" value="KAF7640300.1"/>
    <property type="molecule type" value="Genomic_DNA"/>
</dbReference>
<dbReference type="SMART" id="SM00351">
    <property type="entry name" value="PAX"/>
    <property type="match status" value="1"/>
</dbReference>
<name>A0A8T0A439_9BILA</name>
<dbReference type="Pfam" id="PF00046">
    <property type="entry name" value="Homeodomain"/>
    <property type="match status" value="1"/>
</dbReference>
<evidence type="ECO:0000313" key="25">
    <source>
        <dbReference type="Proteomes" id="UP000605970"/>
    </source>
</evidence>
<dbReference type="PROSITE" id="PS50071">
    <property type="entry name" value="HOMEOBOX_2"/>
    <property type="match status" value="1"/>
</dbReference>
<dbReference type="InterPro" id="IPR009057">
    <property type="entry name" value="Homeodomain-like_sf"/>
</dbReference>
<gene>
    <name evidence="24" type="ORF">Mgra_00000125</name>
</gene>
<dbReference type="Gene3D" id="1.10.10.60">
    <property type="entry name" value="Homeodomain-like"/>
    <property type="match status" value="1"/>
</dbReference>
<evidence type="ECO:0000256" key="11">
    <source>
        <dbReference type="ARBA" id="ARBA00023015"/>
    </source>
</evidence>
<dbReference type="FunFam" id="1.10.10.10:FF:000003">
    <property type="entry name" value="Paired box protein Pax-6"/>
    <property type="match status" value="1"/>
</dbReference>
<evidence type="ECO:0000256" key="19">
    <source>
        <dbReference type="RuleBase" id="RU000682"/>
    </source>
</evidence>
<keyword evidence="16" id="KW-0804">Transcription</keyword>
<evidence type="ECO:0000256" key="4">
    <source>
        <dbReference type="ARBA" id="ARBA00005974"/>
    </source>
</evidence>
<keyword evidence="7 21" id="KW-0812">Transmembrane</keyword>
<dbReference type="FunFam" id="1.10.10.60:FF:000679">
    <property type="entry name" value="Homeobox protein aristaless"/>
    <property type="match status" value="1"/>
</dbReference>
<organism evidence="24 25">
    <name type="scientific">Meloidogyne graminicola</name>
    <dbReference type="NCBI Taxonomy" id="189291"/>
    <lineage>
        <taxon>Eukaryota</taxon>
        <taxon>Metazoa</taxon>
        <taxon>Ecdysozoa</taxon>
        <taxon>Nematoda</taxon>
        <taxon>Chromadorea</taxon>
        <taxon>Rhabditida</taxon>
        <taxon>Tylenchina</taxon>
        <taxon>Tylenchomorpha</taxon>
        <taxon>Tylenchoidea</taxon>
        <taxon>Meloidogynidae</taxon>
        <taxon>Meloidogyninae</taxon>
        <taxon>Meloidogyne</taxon>
    </lineage>
</organism>
<dbReference type="Pfam" id="PF03820">
    <property type="entry name" value="SFXNs"/>
    <property type="match status" value="1"/>
</dbReference>
<feature type="compositionally biased region" description="Polar residues" evidence="20">
    <location>
        <begin position="292"/>
        <end position="309"/>
    </location>
</feature>
<dbReference type="InterPro" id="IPR017970">
    <property type="entry name" value="Homeobox_CS"/>
</dbReference>
<dbReference type="PRINTS" id="PR00027">
    <property type="entry name" value="PAIREDBOX"/>
</dbReference>
<keyword evidence="8" id="KW-0563">Paired box</keyword>
<keyword evidence="17 18" id="KW-0539">Nucleus</keyword>
<evidence type="ECO:0000256" key="20">
    <source>
        <dbReference type="SAM" id="MobiDB-lite"/>
    </source>
</evidence>
<evidence type="ECO:0000256" key="13">
    <source>
        <dbReference type="ARBA" id="ARBA00023128"/>
    </source>
</evidence>
<dbReference type="GO" id="GO:0006865">
    <property type="term" value="P:amino acid transport"/>
    <property type="evidence" value="ECO:0007669"/>
    <property type="project" value="UniProtKB-KW"/>
</dbReference>
<keyword evidence="14 21" id="KW-0472">Membrane</keyword>
<evidence type="ECO:0000256" key="6">
    <source>
        <dbReference type="ARBA" id="ARBA00022473"/>
    </source>
</evidence>
<evidence type="ECO:0000256" key="15">
    <source>
        <dbReference type="ARBA" id="ARBA00023155"/>
    </source>
</evidence>
<feature type="compositionally biased region" description="Low complexity" evidence="20">
    <location>
        <begin position="523"/>
        <end position="541"/>
    </location>
</feature>
<evidence type="ECO:0000256" key="12">
    <source>
        <dbReference type="ARBA" id="ARBA00023125"/>
    </source>
</evidence>
<dbReference type="FunFam" id="1.10.10.10:FF:000069">
    <property type="entry name" value="Paired box protein Pax-6"/>
    <property type="match status" value="1"/>
</dbReference>
<feature type="region of interest" description="Disordered" evidence="20">
    <location>
        <begin position="515"/>
        <end position="541"/>
    </location>
</feature>
<evidence type="ECO:0000256" key="8">
    <source>
        <dbReference type="ARBA" id="ARBA00022724"/>
    </source>
</evidence>
<dbReference type="InterPro" id="IPR043565">
    <property type="entry name" value="PAX_fam"/>
</dbReference>
<protein>
    <submittedName>
        <fullName evidence="24">Uncharacterized protein</fullName>
    </submittedName>
</protein>
<dbReference type="GO" id="GO:0031966">
    <property type="term" value="C:mitochondrial membrane"/>
    <property type="evidence" value="ECO:0007669"/>
    <property type="project" value="UniProtKB-SubCell"/>
</dbReference>
<keyword evidence="6" id="KW-0217">Developmental protein</keyword>
<keyword evidence="15 18" id="KW-0371">Homeobox</keyword>
<dbReference type="PANTHER" id="PTHR45636">
    <property type="entry name" value="PAIRED BOX PROTEIN PAX-6-RELATED-RELATED"/>
    <property type="match status" value="1"/>
</dbReference>
<evidence type="ECO:0000256" key="16">
    <source>
        <dbReference type="ARBA" id="ARBA00023163"/>
    </source>
</evidence>
<dbReference type="GO" id="GO:0000978">
    <property type="term" value="F:RNA polymerase II cis-regulatory region sequence-specific DNA binding"/>
    <property type="evidence" value="ECO:0007669"/>
    <property type="project" value="TreeGrafter"/>
</dbReference>
<keyword evidence="5" id="KW-0813">Transport</keyword>
<dbReference type="GO" id="GO:0051240">
    <property type="term" value="P:positive regulation of multicellular organismal process"/>
    <property type="evidence" value="ECO:0007669"/>
    <property type="project" value="UniProtKB-ARBA"/>
</dbReference>
<comment type="similarity">
    <text evidence="4">Belongs to the sideroflexin family.</text>
</comment>
<keyword evidence="10 21" id="KW-1133">Transmembrane helix</keyword>
<feature type="domain" description="Homeobox" evidence="22">
    <location>
        <begin position="350"/>
        <end position="410"/>
    </location>
</feature>
<dbReference type="Pfam" id="PF00292">
    <property type="entry name" value="PAX"/>
    <property type="match status" value="1"/>
</dbReference>
<evidence type="ECO:0000256" key="10">
    <source>
        <dbReference type="ARBA" id="ARBA00022989"/>
    </source>
</evidence>
<reference evidence="24" key="1">
    <citation type="journal article" date="2020" name="Ecol. Evol.">
        <title>Genome structure and content of the rice root-knot nematode (Meloidogyne graminicola).</title>
        <authorList>
            <person name="Phan N.T."/>
            <person name="Danchin E.G.J."/>
            <person name="Klopp C."/>
            <person name="Perfus-Barbeoch L."/>
            <person name="Kozlowski D.K."/>
            <person name="Koutsovoulos G.D."/>
            <person name="Lopez-Roques C."/>
            <person name="Bouchez O."/>
            <person name="Zahm M."/>
            <person name="Besnard G."/>
            <person name="Bellafiore S."/>
        </authorList>
    </citation>
    <scope>NUCLEOTIDE SEQUENCE</scope>
    <source>
        <strain evidence="24">VN-18</strain>
    </source>
</reference>
<dbReference type="PROSITE" id="PS51057">
    <property type="entry name" value="PAIRED_2"/>
    <property type="match status" value="1"/>
</dbReference>
<dbReference type="OrthoDB" id="3225452at2759"/>
<dbReference type="InterPro" id="IPR036388">
    <property type="entry name" value="WH-like_DNA-bd_sf"/>
</dbReference>
<accession>A0A8T0A439</accession>
<feature type="transmembrane region" description="Helical" evidence="21">
    <location>
        <begin position="778"/>
        <end position="803"/>
    </location>
</feature>
<feature type="compositionally biased region" description="Low complexity" evidence="20">
    <location>
        <begin position="325"/>
        <end position="345"/>
    </location>
</feature>
<dbReference type="SUPFAM" id="SSF46689">
    <property type="entry name" value="Homeodomain-like"/>
    <property type="match status" value="2"/>
</dbReference>
<feature type="domain" description="Paired" evidence="23">
    <location>
        <begin position="62"/>
        <end position="188"/>
    </location>
</feature>
<evidence type="ECO:0000256" key="14">
    <source>
        <dbReference type="ARBA" id="ARBA00023136"/>
    </source>
</evidence>
<comment type="subcellular location">
    <subcellularLocation>
        <location evidence="2">Mitochondrion membrane</location>
        <topology evidence="2">Multi-pass membrane protein</topology>
    </subcellularLocation>
    <subcellularLocation>
        <location evidence="1 18 19">Nucleus</location>
    </subcellularLocation>
</comment>
<keyword evidence="12 18" id="KW-0238">DNA-binding</keyword>
<feature type="region of interest" description="Disordered" evidence="20">
    <location>
        <begin position="292"/>
        <end position="359"/>
    </location>
</feature>
<evidence type="ECO:0000256" key="2">
    <source>
        <dbReference type="ARBA" id="ARBA00004225"/>
    </source>
</evidence>
<evidence type="ECO:0000256" key="5">
    <source>
        <dbReference type="ARBA" id="ARBA00022448"/>
    </source>
</evidence>
<comment type="similarity">
    <text evidence="3">Belongs to the paired homeobox family.</text>
</comment>
<evidence type="ECO:0000256" key="18">
    <source>
        <dbReference type="PROSITE-ProRule" id="PRU00108"/>
    </source>
</evidence>
<evidence type="ECO:0000256" key="21">
    <source>
        <dbReference type="SAM" id="Phobius"/>
    </source>
</evidence>
<dbReference type="InterPro" id="IPR004686">
    <property type="entry name" value="Mtc"/>
</dbReference>
<keyword evidence="9" id="KW-0029">Amino-acid transport</keyword>
<dbReference type="Gene3D" id="1.10.10.10">
    <property type="entry name" value="Winged helix-like DNA-binding domain superfamily/Winged helix DNA-binding domain"/>
    <property type="match status" value="2"/>
</dbReference>
<evidence type="ECO:0000256" key="9">
    <source>
        <dbReference type="ARBA" id="ARBA00022970"/>
    </source>
</evidence>